<organism evidence="1 2">
    <name type="scientific">Ralstonia phage phiRSL1</name>
    <dbReference type="NCBI Taxonomy" id="1980924"/>
    <lineage>
        <taxon>Viruses</taxon>
        <taxon>Duplodnaviria</taxon>
        <taxon>Heunggongvirae</taxon>
        <taxon>Uroviricota</taxon>
        <taxon>Caudoviricetes</taxon>
        <taxon>Mieseafarmvirus</taxon>
        <taxon>Mieseafarmvirus RSL1</taxon>
    </lineage>
</organism>
<dbReference type="RefSeq" id="YP_001950054.1">
    <property type="nucleotide sequence ID" value="NC_010811.2"/>
</dbReference>
<dbReference type="GeneID" id="6369911"/>
<protein>
    <submittedName>
        <fullName evidence="1">Uncharacterized protein</fullName>
    </submittedName>
</protein>
<evidence type="ECO:0000313" key="1">
    <source>
        <dbReference type="EMBL" id="BAG41624.1"/>
    </source>
</evidence>
<sequence>MSTGQSQSGWPKDKEAKTYLTVHQEHLRLNRKLVTLVTEALPPASPDQWKLRRTKSKNKWLTRNYHDYHLFLYPKTKGLFG</sequence>
<dbReference type="EMBL" id="AB366653">
    <property type="protein sequence ID" value="BAG41624.1"/>
    <property type="molecule type" value="Genomic_DNA"/>
</dbReference>
<dbReference type="Proteomes" id="UP000001034">
    <property type="component" value="Segment"/>
</dbReference>
<proteinExistence type="predicted"/>
<reference evidence="1 2" key="1">
    <citation type="journal article" date="2010" name="Virology">
        <title>A jumbo phage infecting the phytopathogen Ralstonia solanacearum defines a new lineage of the Myoviridae family.</title>
        <authorList>
            <person name="Yamada T."/>
            <person name="Satoh S."/>
            <person name="Ishikawa H."/>
            <person name="Fujiwara A."/>
            <person name="Kawasaki T."/>
            <person name="Fujie M."/>
            <person name="Ogata H."/>
        </authorList>
    </citation>
    <scope>NUCLEOTIDE SEQUENCE [LARGE SCALE GENOMIC DNA]</scope>
</reference>
<accession>B2ZY56</accession>
<dbReference type="KEGG" id="vg:6369911"/>
<name>B2ZY56_9CAUD</name>
<keyword evidence="2" id="KW-1185">Reference proteome</keyword>
<evidence type="ECO:0000313" key="2">
    <source>
        <dbReference type="Proteomes" id="UP000001034"/>
    </source>
</evidence>